<evidence type="ECO:0000313" key="1">
    <source>
        <dbReference type="EMBL" id="CDQ41844.1"/>
    </source>
</evidence>
<accession>A0A024QH60</accession>
<dbReference type="Proteomes" id="UP000028875">
    <property type="component" value="Unassembled WGS sequence"/>
</dbReference>
<name>A0A024QH60_9BACI</name>
<evidence type="ECO:0000313" key="2">
    <source>
        <dbReference type="Proteomes" id="UP000028875"/>
    </source>
</evidence>
<dbReference type="EMBL" id="CCDP010000003">
    <property type="protein sequence ID" value="CDQ41844.1"/>
    <property type="molecule type" value="Genomic_DNA"/>
</dbReference>
<dbReference type="AlphaFoldDB" id="A0A024QH60"/>
<dbReference type="STRING" id="1462526.BN990_04223"/>
<sequence length="120" mass="14917">MKRLQLSEYKYESQEYKKIKNKRTWWPTRISVEYWWECENRSDFKVWHDDYIRGELLIASGPVNLLKIFYDIHQKLKYNYHTVLLTLARYLQRKNKVKIEEGVMLSPKYLWKKRIKKGEK</sequence>
<protein>
    <submittedName>
        <fullName evidence="1">Uncharacterized protein</fullName>
    </submittedName>
</protein>
<organism evidence="1 2">
    <name type="scientific">Virgibacillus massiliensis</name>
    <dbReference type="NCBI Taxonomy" id="1462526"/>
    <lineage>
        <taxon>Bacteria</taxon>
        <taxon>Bacillati</taxon>
        <taxon>Bacillota</taxon>
        <taxon>Bacilli</taxon>
        <taxon>Bacillales</taxon>
        <taxon>Bacillaceae</taxon>
        <taxon>Virgibacillus</taxon>
    </lineage>
</organism>
<reference evidence="2" key="2">
    <citation type="submission" date="2014-05" db="EMBL/GenBank/DDBJ databases">
        <title>Draft genome sequence of Virgibacillus massiliensis Vm-5.</title>
        <authorList>
            <person name="Khelaifia S."/>
            <person name="Croce O."/>
            <person name="Lagier J.C."/>
            <person name="Raoult D."/>
        </authorList>
    </citation>
    <scope>NUCLEOTIDE SEQUENCE [LARGE SCALE GENOMIC DNA]</scope>
    <source>
        <strain evidence="2">Vm-5</strain>
    </source>
</reference>
<proteinExistence type="predicted"/>
<dbReference type="RefSeq" id="WP_038246745.1">
    <property type="nucleotide sequence ID" value="NZ_CABKTK010000003.1"/>
</dbReference>
<keyword evidence="2" id="KW-1185">Reference proteome</keyword>
<comment type="caution">
    <text evidence="1">The sequence shown here is derived from an EMBL/GenBank/DDBJ whole genome shotgun (WGS) entry which is preliminary data.</text>
</comment>
<gene>
    <name evidence="1" type="ORF">BN990_04223</name>
</gene>
<reference evidence="1 2" key="1">
    <citation type="submission" date="2014-03" db="EMBL/GenBank/DDBJ databases">
        <authorList>
            <person name="Urmite Genomes U."/>
        </authorList>
    </citation>
    <scope>NUCLEOTIDE SEQUENCE [LARGE SCALE GENOMIC DNA]</scope>
    <source>
        <strain evidence="1 2">Vm-5</strain>
    </source>
</reference>